<name>A0AAV2DSC0_9ROSI</name>
<evidence type="ECO:0000313" key="1">
    <source>
        <dbReference type="EMBL" id="CAL1376393.1"/>
    </source>
</evidence>
<protein>
    <submittedName>
        <fullName evidence="1">Uncharacterized protein</fullName>
    </submittedName>
</protein>
<organism evidence="1 2">
    <name type="scientific">Linum trigynum</name>
    <dbReference type="NCBI Taxonomy" id="586398"/>
    <lineage>
        <taxon>Eukaryota</taxon>
        <taxon>Viridiplantae</taxon>
        <taxon>Streptophyta</taxon>
        <taxon>Embryophyta</taxon>
        <taxon>Tracheophyta</taxon>
        <taxon>Spermatophyta</taxon>
        <taxon>Magnoliopsida</taxon>
        <taxon>eudicotyledons</taxon>
        <taxon>Gunneridae</taxon>
        <taxon>Pentapetalae</taxon>
        <taxon>rosids</taxon>
        <taxon>fabids</taxon>
        <taxon>Malpighiales</taxon>
        <taxon>Linaceae</taxon>
        <taxon>Linum</taxon>
    </lineage>
</organism>
<dbReference type="Proteomes" id="UP001497516">
    <property type="component" value="Chromosome 3"/>
</dbReference>
<sequence>MGFDMFNLNLECLDIAKRAGSPSPTPIVEKMSQILKVLPELIHRGPRDLFLPYIPDHCPTDCPPIGHQT</sequence>
<dbReference type="AlphaFoldDB" id="A0AAV2DSC0"/>
<proteinExistence type="predicted"/>
<keyword evidence="2" id="KW-1185">Reference proteome</keyword>
<accession>A0AAV2DSC0</accession>
<dbReference type="EMBL" id="OZ034816">
    <property type="protein sequence ID" value="CAL1376393.1"/>
    <property type="molecule type" value="Genomic_DNA"/>
</dbReference>
<gene>
    <name evidence="1" type="ORF">LTRI10_LOCUS18127</name>
</gene>
<evidence type="ECO:0000313" key="2">
    <source>
        <dbReference type="Proteomes" id="UP001497516"/>
    </source>
</evidence>
<reference evidence="1 2" key="1">
    <citation type="submission" date="2024-04" db="EMBL/GenBank/DDBJ databases">
        <authorList>
            <person name="Fracassetti M."/>
        </authorList>
    </citation>
    <scope>NUCLEOTIDE SEQUENCE [LARGE SCALE GENOMIC DNA]</scope>
</reference>